<dbReference type="Proteomes" id="UP001317779">
    <property type="component" value="Chromosome"/>
</dbReference>
<dbReference type="InterPro" id="IPR001173">
    <property type="entry name" value="Glyco_trans_2-like"/>
</dbReference>
<dbReference type="InterPro" id="IPR029044">
    <property type="entry name" value="Nucleotide-diphossugar_trans"/>
</dbReference>
<evidence type="ECO:0000313" key="3">
    <source>
        <dbReference type="Proteomes" id="UP001317779"/>
    </source>
</evidence>
<sequence length="275" mass="30434">MRVAVLITTFNRVQTTLRGLDGLHSALTDVPEVVADVFLVDDGSTDGTGAAVARAYPAMHVILGSGSLYWNRGMCLAFAEARKAGPYDAYLLMNDDIQLSGDIRPFFEYFRRNRETLLAGAFTSEDHAHITYSGFNRPTRLRPLRLDTASLTGISTQVDTVNGNFVLVPGELMERLGGLDPVYTHALGDLDLGLRARDLGASVEVFSDPLGVCAKGPTLTERLAARPRRERWAQSFGPIFGIRPYAHFVWRHGTRVLFPFYMAKALLARLVYVLR</sequence>
<dbReference type="PANTHER" id="PTHR43179">
    <property type="entry name" value="RHAMNOSYLTRANSFERASE WBBL"/>
    <property type="match status" value="1"/>
</dbReference>
<dbReference type="Pfam" id="PF00535">
    <property type="entry name" value="Glycos_transf_2"/>
    <property type="match status" value="1"/>
</dbReference>
<protein>
    <recommendedName>
        <fullName evidence="1">Glycosyltransferase 2-like domain-containing protein</fullName>
    </recommendedName>
</protein>
<keyword evidence="3" id="KW-1185">Reference proteome</keyword>
<dbReference type="SUPFAM" id="SSF53448">
    <property type="entry name" value="Nucleotide-diphospho-sugar transferases"/>
    <property type="match status" value="1"/>
</dbReference>
<dbReference type="EMBL" id="AP027141">
    <property type="protein sequence ID" value="BDV29784.1"/>
    <property type="molecule type" value="Genomic_DNA"/>
</dbReference>
<dbReference type="PANTHER" id="PTHR43179:SF7">
    <property type="entry name" value="RHAMNOSYLTRANSFERASE WBBL"/>
    <property type="match status" value="1"/>
</dbReference>
<feature type="domain" description="Glycosyltransferase 2-like" evidence="1">
    <location>
        <begin position="5"/>
        <end position="126"/>
    </location>
</feature>
<evidence type="ECO:0000313" key="2">
    <source>
        <dbReference type="EMBL" id="BDV29784.1"/>
    </source>
</evidence>
<dbReference type="Gene3D" id="3.90.550.10">
    <property type="entry name" value="Spore Coat Polysaccharide Biosynthesis Protein SpsA, Chain A"/>
    <property type="match status" value="1"/>
</dbReference>
<accession>A0ABM8DVW3</accession>
<evidence type="ECO:0000259" key="1">
    <source>
        <dbReference type="Pfam" id="PF00535"/>
    </source>
</evidence>
<gene>
    <name evidence="2" type="ORF">Microterr_04440</name>
</gene>
<proteinExistence type="predicted"/>
<organism evidence="2 3">
    <name type="scientific">Microbacterium terricola</name>
    <dbReference type="NCBI Taxonomy" id="344163"/>
    <lineage>
        <taxon>Bacteria</taxon>
        <taxon>Bacillati</taxon>
        <taxon>Actinomycetota</taxon>
        <taxon>Actinomycetes</taxon>
        <taxon>Micrococcales</taxon>
        <taxon>Microbacteriaceae</taxon>
        <taxon>Microbacterium</taxon>
    </lineage>
</organism>
<name>A0ABM8DVW3_9MICO</name>
<reference evidence="2 3" key="1">
    <citation type="submission" date="2022-12" db="EMBL/GenBank/DDBJ databases">
        <title>Microbacterium terricola strain KV-448 chromosome, complete genome.</title>
        <authorList>
            <person name="Oshima T."/>
            <person name="Moriya T."/>
            <person name="Bessho Y."/>
        </authorList>
    </citation>
    <scope>NUCLEOTIDE SEQUENCE [LARGE SCALE GENOMIC DNA]</scope>
    <source>
        <strain evidence="2 3">KV-448</strain>
    </source>
</reference>